<dbReference type="KEGG" id="ksc:CD178_02529"/>
<dbReference type="RefSeq" id="WP_162900481.1">
    <property type="nucleotide sequence ID" value="NZ_CP023036.1"/>
</dbReference>
<gene>
    <name evidence="2" type="ORF">CD178_02529</name>
</gene>
<keyword evidence="3" id="KW-1185">Reference proteome</keyword>
<evidence type="ECO:0000313" key="2">
    <source>
        <dbReference type="EMBL" id="AXY23276.1"/>
    </source>
</evidence>
<protein>
    <submittedName>
        <fullName evidence="2">Uncharacterized protein</fullName>
    </submittedName>
</protein>
<evidence type="ECO:0000256" key="1">
    <source>
        <dbReference type="SAM" id="SignalP"/>
    </source>
</evidence>
<proteinExistence type="predicted"/>
<name>A0A347WEI3_9PROT</name>
<dbReference type="EMBL" id="CP023036">
    <property type="protein sequence ID" value="AXY23276.1"/>
    <property type="molecule type" value="Genomic_DNA"/>
</dbReference>
<organism evidence="2 3">
    <name type="scientific">Komagataeibacter saccharivorans</name>
    <dbReference type="NCBI Taxonomy" id="265959"/>
    <lineage>
        <taxon>Bacteria</taxon>
        <taxon>Pseudomonadati</taxon>
        <taxon>Pseudomonadota</taxon>
        <taxon>Alphaproteobacteria</taxon>
        <taxon>Acetobacterales</taxon>
        <taxon>Acetobacteraceae</taxon>
        <taxon>Komagataeibacter</taxon>
    </lineage>
</organism>
<sequence>MRILSFLALSVAVIGITTSPAANAANLKSVGGKCSPNGVVSTSGPNGTGAILMCKNGAWNGPSATYGTATISLRSGRETHSAVIGIGEMPIPFEAVTEIPYVAGISSVSGKKPVKTEAVIRDGLSGAISAEGQQNGHVALKIHLVDTSLIKMGHYTAPDGKTIDIPETHTVSVDNTIYPADGQSAPLVLSGKTIGTVSWSVLNPR</sequence>
<dbReference type="Proteomes" id="UP000264120">
    <property type="component" value="Chromosome"/>
</dbReference>
<accession>A0A347WEI3</accession>
<feature type="chain" id="PRO_5016873828" evidence="1">
    <location>
        <begin position="25"/>
        <end position="205"/>
    </location>
</feature>
<dbReference type="AlphaFoldDB" id="A0A347WEI3"/>
<reference evidence="2 3" key="1">
    <citation type="submission" date="2017-08" db="EMBL/GenBank/DDBJ databases">
        <title>Complete genome sequence of Gluconacetobacter saccharivorans CV1 isolated from Fermented Vinegar.</title>
        <authorList>
            <person name="Kim S.-Y."/>
        </authorList>
    </citation>
    <scope>NUCLEOTIDE SEQUENCE [LARGE SCALE GENOMIC DNA]</scope>
    <source>
        <strain evidence="2 3">CV1</strain>
    </source>
</reference>
<feature type="signal peptide" evidence="1">
    <location>
        <begin position="1"/>
        <end position="24"/>
    </location>
</feature>
<keyword evidence="1" id="KW-0732">Signal</keyword>
<evidence type="ECO:0000313" key="3">
    <source>
        <dbReference type="Proteomes" id="UP000264120"/>
    </source>
</evidence>